<dbReference type="SUPFAM" id="SSF56399">
    <property type="entry name" value="ADP-ribosylation"/>
    <property type="match status" value="1"/>
</dbReference>
<evidence type="ECO:0008006" key="3">
    <source>
        <dbReference type="Google" id="ProtNLM"/>
    </source>
</evidence>
<organism evidence="1 2">
    <name type="scientific">Elliptochloris bilobata</name>
    <dbReference type="NCBI Taxonomy" id="381761"/>
    <lineage>
        <taxon>Eukaryota</taxon>
        <taxon>Viridiplantae</taxon>
        <taxon>Chlorophyta</taxon>
        <taxon>core chlorophytes</taxon>
        <taxon>Trebouxiophyceae</taxon>
        <taxon>Trebouxiophyceae incertae sedis</taxon>
        <taxon>Elliptochloris clade</taxon>
        <taxon>Elliptochloris</taxon>
    </lineage>
</organism>
<protein>
    <recommendedName>
        <fullName evidence="3">DUF952 domain-containing protein</fullName>
    </recommendedName>
</protein>
<dbReference type="PANTHER" id="PTHR34129">
    <property type="entry name" value="BLR1139 PROTEIN"/>
    <property type="match status" value="1"/>
</dbReference>
<name>A0AAW1RGC2_9CHLO</name>
<gene>
    <name evidence="1" type="ORF">WJX81_002654</name>
</gene>
<sequence length="116" mass="12271">MASAAQDGFIHLTEDPQALKVVFNHFYTAKEPWDWVCLVIDPAKLAAKVVYEPAAPVGKAAPPAGYTTADGPLFPHLYGTIDSGAVIAEAPLRRHSDGRFAEIDGVVTGSELGAHS</sequence>
<reference evidence="1 2" key="1">
    <citation type="journal article" date="2024" name="Nat. Commun.">
        <title>Phylogenomics reveals the evolutionary origins of lichenization in chlorophyte algae.</title>
        <authorList>
            <person name="Puginier C."/>
            <person name="Libourel C."/>
            <person name="Otte J."/>
            <person name="Skaloud P."/>
            <person name="Haon M."/>
            <person name="Grisel S."/>
            <person name="Petersen M."/>
            <person name="Berrin J.G."/>
            <person name="Delaux P.M."/>
            <person name="Dal Grande F."/>
            <person name="Keller J."/>
        </authorList>
    </citation>
    <scope>NUCLEOTIDE SEQUENCE [LARGE SCALE GENOMIC DNA]</scope>
    <source>
        <strain evidence="1 2">SAG 245.80</strain>
    </source>
</reference>
<dbReference type="Proteomes" id="UP001445335">
    <property type="component" value="Unassembled WGS sequence"/>
</dbReference>
<evidence type="ECO:0000313" key="1">
    <source>
        <dbReference type="EMBL" id="KAK9832804.1"/>
    </source>
</evidence>
<accession>A0AAW1RGC2</accession>
<dbReference type="Pfam" id="PF06108">
    <property type="entry name" value="DUF952"/>
    <property type="match status" value="1"/>
</dbReference>
<comment type="caution">
    <text evidence="1">The sequence shown here is derived from an EMBL/GenBank/DDBJ whole genome shotgun (WGS) entry which is preliminary data.</text>
</comment>
<dbReference type="EMBL" id="JALJOU010000038">
    <property type="protein sequence ID" value="KAK9832804.1"/>
    <property type="molecule type" value="Genomic_DNA"/>
</dbReference>
<dbReference type="PANTHER" id="PTHR34129:SF1">
    <property type="entry name" value="DUF952 DOMAIN-CONTAINING PROTEIN"/>
    <property type="match status" value="1"/>
</dbReference>
<proteinExistence type="predicted"/>
<dbReference type="Gene3D" id="3.20.170.20">
    <property type="entry name" value="Protein of unknown function DUF952"/>
    <property type="match status" value="1"/>
</dbReference>
<dbReference type="AlphaFoldDB" id="A0AAW1RGC2"/>
<dbReference type="InterPro" id="IPR009297">
    <property type="entry name" value="DUF952"/>
</dbReference>
<evidence type="ECO:0000313" key="2">
    <source>
        <dbReference type="Proteomes" id="UP001445335"/>
    </source>
</evidence>
<keyword evidence="2" id="KW-1185">Reference proteome</keyword>